<dbReference type="GO" id="GO:0043565">
    <property type="term" value="F:sequence-specific DNA binding"/>
    <property type="evidence" value="ECO:0007669"/>
    <property type="project" value="TreeGrafter"/>
</dbReference>
<feature type="domain" description="HTH lysR-type" evidence="5">
    <location>
        <begin position="1"/>
        <end position="60"/>
    </location>
</feature>
<keyword evidence="4" id="KW-0804">Transcription</keyword>
<dbReference type="InterPro" id="IPR036390">
    <property type="entry name" value="WH_DNA-bd_sf"/>
</dbReference>
<dbReference type="PANTHER" id="PTHR30537:SF1">
    <property type="entry name" value="HTH-TYPE TRANSCRIPTIONAL REGULATOR PGRR"/>
    <property type="match status" value="1"/>
</dbReference>
<dbReference type="InterPro" id="IPR036388">
    <property type="entry name" value="WH-like_DNA-bd_sf"/>
</dbReference>
<evidence type="ECO:0000259" key="5">
    <source>
        <dbReference type="PROSITE" id="PS50931"/>
    </source>
</evidence>
<proteinExistence type="inferred from homology"/>
<comment type="similarity">
    <text evidence="1">Belongs to the LysR transcriptional regulatory family.</text>
</comment>
<dbReference type="GO" id="GO:0003700">
    <property type="term" value="F:DNA-binding transcription factor activity"/>
    <property type="evidence" value="ECO:0007669"/>
    <property type="project" value="InterPro"/>
</dbReference>
<dbReference type="STRING" id="571298.SAMN04488026_101249"/>
<dbReference type="PANTHER" id="PTHR30537">
    <property type="entry name" value="HTH-TYPE TRANSCRIPTIONAL REGULATOR"/>
    <property type="match status" value="1"/>
</dbReference>
<dbReference type="InterPro" id="IPR000847">
    <property type="entry name" value="LysR_HTH_N"/>
</dbReference>
<sequence>MRRAFNELYAFTVVARHRSFTRAAAHLGMSQSALSQTVKNLEESLGVRLLARSTRSVSPTEAGERLLSRLGPQFDEMEDALEELNTVRHSPRGTIRISAGEHPAISVLQPKLAGFLAEYPDISVEIGVDGGMIDIVAEGFDAGVRLGQQVAKDMIAVRISADIRMCMVATPEYLADHPAPEMPEDLTQHRCINTRLPTHKAVFPWELEKDGQETRVRVEGPVTFNNLPLRLSAALEGIGIGYLPLDRAEPYLADGRLMPVLEDWWPTWEGYHLYYPNRRQMSPAFRLLLDLLRHRSE</sequence>
<dbReference type="FunFam" id="1.10.10.10:FF:000001">
    <property type="entry name" value="LysR family transcriptional regulator"/>
    <property type="match status" value="1"/>
</dbReference>
<protein>
    <submittedName>
        <fullName evidence="6">Transcriptional regulator, LysR family</fullName>
    </submittedName>
</protein>
<dbReference type="SUPFAM" id="SSF53850">
    <property type="entry name" value="Periplasmic binding protein-like II"/>
    <property type="match status" value="1"/>
</dbReference>
<dbReference type="Pfam" id="PF03466">
    <property type="entry name" value="LysR_substrate"/>
    <property type="match status" value="1"/>
</dbReference>
<evidence type="ECO:0000256" key="4">
    <source>
        <dbReference type="ARBA" id="ARBA00023163"/>
    </source>
</evidence>
<dbReference type="PROSITE" id="PS50931">
    <property type="entry name" value="HTH_LYSR"/>
    <property type="match status" value="1"/>
</dbReference>
<dbReference type="Gene3D" id="1.10.10.10">
    <property type="entry name" value="Winged helix-like DNA-binding domain superfamily/Winged helix DNA-binding domain"/>
    <property type="match status" value="1"/>
</dbReference>
<dbReference type="InterPro" id="IPR058163">
    <property type="entry name" value="LysR-type_TF_proteobact-type"/>
</dbReference>
<accession>A0A1G8R3Z5</accession>
<evidence type="ECO:0000256" key="1">
    <source>
        <dbReference type="ARBA" id="ARBA00009437"/>
    </source>
</evidence>
<dbReference type="RefSeq" id="WP_093153010.1">
    <property type="nucleotide sequence ID" value="NZ_FNEK01000012.1"/>
</dbReference>
<dbReference type="SUPFAM" id="SSF46785">
    <property type="entry name" value="Winged helix' DNA-binding domain"/>
    <property type="match status" value="1"/>
</dbReference>
<keyword evidence="2" id="KW-0805">Transcription regulation</keyword>
<evidence type="ECO:0000256" key="3">
    <source>
        <dbReference type="ARBA" id="ARBA00023125"/>
    </source>
</evidence>
<dbReference type="PRINTS" id="PR00039">
    <property type="entry name" value="HTHLYSR"/>
</dbReference>
<dbReference type="FunFam" id="3.40.190.290:FF:000012">
    <property type="entry name" value="Transcriptional regulator, LysR family"/>
    <property type="match status" value="1"/>
</dbReference>
<gene>
    <name evidence="6" type="ORF">SAMN04488026_101249</name>
</gene>
<dbReference type="Proteomes" id="UP000199382">
    <property type="component" value="Unassembled WGS sequence"/>
</dbReference>
<organism evidence="6 7">
    <name type="scientific">Aliiruegeria lutimaris</name>
    <dbReference type="NCBI Taxonomy" id="571298"/>
    <lineage>
        <taxon>Bacteria</taxon>
        <taxon>Pseudomonadati</taxon>
        <taxon>Pseudomonadota</taxon>
        <taxon>Alphaproteobacteria</taxon>
        <taxon>Rhodobacterales</taxon>
        <taxon>Roseobacteraceae</taxon>
        <taxon>Aliiruegeria</taxon>
    </lineage>
</organism>
<evidence type="ECO:0000256" key="2">
    <source>
        <dbReference type="ARBA" id="ARBA00023015"/>
    </source>
</evidence>
<dbReference type="InterPro" id="IPR005119">
    <property type="entry name" value="LysR_subst-bd"/>
</dbReference>
<dbReference type="CDD" id="cd08474">
    <property type="entry name" value="PBP2_CrgA_like_5"/>
    <property type="match status" value="1"/>
</dbReference>
<reference evidence="6 7" key="1">
    <citation type="submission" date="2016-10" db="EMBL/GenBank/DDBJ databases">
        <authorList>
            <person name="de Groot N.N."/>
        </authorList>
    </citation>
    <scope>NUCLEOTIDE SEQUENCE [LARGE SCALE GENOMIC DNA]</scope>
    <source>
        <strain evidence="6 7">DSM 25294</strain>
    </source>
</reference>
<dbReference type="Pfam" id="PF00126">
    <property type="entry name" value="HTH_1"/>
    <property type="match status" value="1"/>
</dbReference>
<name>A0A1G8R3Z5_9RHOB</name>
<dbReference type="Gene3D" id="3.40.190.290">
    <property type="match status" value="1"/>
</dbReference>
<dbReference type="GO" id="GO:0006351">
    <property type="term" value="P:DNA-templated transcription"/>
    <property type="evidence" value="ECO:0007669"/>
    <property type="project" value="TreeGrafter"/>
</dbReference>
<dbReference type="AlphaFoldDB" id="A0A1G8R3Z5"/>
<evidence type="ECO:0000313" key="6">
    <source>
        <dbReference type="EMBL" id="SDJ11696.1"/>
    </source>
</evidence>
<keyword evidence="7" id="KW-1185">Reference proteome</keyword>
<dbReference type="OrthoDB" id="9813056at2"/>
<dbReference type="EMBL" id="FNEK01000012">
    <property type="protein sequence ID" value="SDJ11696.1"/>
    <property type="molecule type" value="Genomic_DNA"/>
</dbReference>
<keyword evidence="3" id="KW-0238">DNA-binding</keyword>
<evidence type="ECO:0000313" key="7">
    <source>
        <dbReference type="Proteomes" id="UP000199382"/>
    </source>
</evidence>